<gene>
    <name evidence="2" type="ORF">FOZ60_006063</name>
</gene>
<feature type="chain" id="PRO_5029456468" evidence="1">
    <location>
        <begin position="26"/>
        <end position="191"/>
    </location>
</feature>
<accession>A0A7J6NQ69</accession>
<comment type="caution">
    <text evidence="2">The sequence shown here is derived from an EMBL/GenBank/DDBJ whole genome shotgun (WGS) entry which is preliminary data.</text>
</comment>
<dbReference type="EMBL" id="JABANP010000247">
    <property type="protein sequence ID" value="KAF4685826.1"/>
    <property type="molecule type" value="Genomic_DNA"/>
</dbReference>
<dbReference type="Proteomes" id="UP000541610">
    <property type="component" value="Unassembled WGS sequence"/>
</dbReference>
<proteinExistence type="predicted"/>
<evidence type="ECO:0000256" key="1">
    <source>
        <dbReference type="SAM" id="SignalP"/>
    </source>
</evidence>
<evidence type="ECO:0000313" key="3">
    <source>
        <dbReference type="Proteomes" id="UP000541610"/>
    </source>
</evidence>
<dbReference type="AlphaFoldDB" id="A0A7J6NQ69"/>
<protein>
    <submittedName>
        <fullName evidence="2">Uncharacterized protein</fullName>
    </submittedName>
</protein>
<name>A0A7J6NQ69_PEROL</name>
<evidence type="ECO:0000313" key="2">
    <source>
        <dbReference type="EMBL" id="KAF4685826.1"/>
    </source>
</evidence>
<organism evidence="2 3">
    <name type="scientific">Perkinsus olseni</name>
    <name type="common">Perkinsus atlanticus</name>
    <dbReference type="NCBI Taxonomy" id="32597"/>
    <lineage>
        <taxon>Eukaryota</taxon>
        <taxon>Sar</taxon>
        <taxon>Alveolata</taxon>
        <taxon>Perkinsozoa</taxon>
        <taxon>Perkinsea</taxon>
        <taxon>Perkinsida</taxon>
        <taxon>Perkinsidae</taxon>
        <taxon>Perkinsus</taxon>
    </lineage>
</organism>
<sequence length="191" mass="21529">MNPLAYVFLFTSSLISVAAIHSSRAKTDTPSSEGSVEMSDPGVESTTTIYAASNTCTSDGANGSLVMYSLRGGDYSIRMERGPREGTAELEYWHEDKVSLSGYEVEGPIEDIKRKYSKFIPFDHVEDIVVQKFKAGMNKSQCLELVNHIETKPDAGYEEWGRGWLKQFVENNREEAMEKLRKEGKKVYYDD</sequence>
<keyword evidence="1" id="KW-0732">Signal</keyword>
<reference evidence="2 3" key="1">
    <citation type="submission" date="2020-04" db="EMBL/GenBank/DDBJ databases">
        <title>Perkinsus olseni comparative genomics.</title>
        <authorList>
            <person name="Bogema D.R."/>
        </authorList>
    </citation>
    <scope>NUCLEOTIDE SEQUENCE [LARGE SCALE GENOMIC DNA]</scope>
    <source>
        <strain evidence="2">00978-12</strain>
    </source>
</reference>
<feature type="signal peptide" evidence="1">
    <location>
        <begin position="1"/>
        <end position="25"/>
    </location>
</feature>
<dbReference type="OrthoDB" id="10279309at2759"/>